<dbReference type="PANTHER" id="PTHR12144">
    <property type="entry name" value="NEGATIVE ELONGATION FACTOR D"/>
    <property type="match status" value="1"/>
</dbReference>
<dbReference type="Proteomes" id="UP001439008">
    <property type="component" value="Unassembled WGS sequence"/>
</dbReference>
<comment type="similarity">
    <text evidence="2">Belongs to the NELF-D family.</text>
</comment>
<evidence type="ECO:0000313" key="8">
    <source>
        <dbReference type="Proteomes" id="UP001439008"/>
    </source>
</evidence>
<dbReference type="PANTHER" id="PTHR12144:SF0">
    <property type="entry name" value="NEGATIVE ELONGATION FACTOR C_D"/>
    <property type="match status" value="1"/>
</dbReference>
<evidence type="ECO:0000256" key="1">
    <source>
        <dbReference type="ARBA" id="ARBA00004123"/>
    </source>
</evidence>
<keyword evidence="5" id="KW-0804">Transcription</keyword>
<reference evidence="7 8" key="1">
    <citation type="journal article" date="2024" name="BMC Biol.">
        <title>Comparative genomics of Ascetosporea gives new insight into the evolutionary basis for animal parasitism in Rhizaria.</title>
        <authorList>
            <person name="Hiltunen Thoren M."/>
            <person name="Onut-Brannstrom I."/>
            <person name="Alfjorden A."/>
            <person name="Peckova H."/>
            <person name="Swords F."/>
            <person name="Hooper C."/>
            <person name="Holzer A.S."/>
            <person name="Bass D."/>
            <person name="Burki F."/>
        </authorList>
    </citation>
    <scope>NUCLEOTIDE SEQUENCE [LARGE SCALE GENOMIC DNA]</scope>
    <source>
        <strain evidence="7">20-A016</strain>
    </source>
</reference>
<dbReference type="InterPro" id="IPR006942">
    <property type="entry name" value="TH1"/>
</dbReference>
<evidence type="ECO:0000313" key="7">
    <source>
        <dbReference type="EMBL" id="MES1919527.1"/>
    </source>
</evidence>
<keyword evidence="6" id="KW-0539">Nucleus</keyword>
<evidence type="ECO:0000256" key="2">
    <source>
        <dbReference type="ARBA" id="ARBA00005726"/>
    </source>
</evidence>
<dbReference type="EMBL" id="JBDODL010000316">
    <property type="protein sequence ID" value="MES1919527.1"/>
    <property type="molecule type" value="Genomic_DNA"/>
</dbReference>
<gene>
    <name evidence="7" type="ORF">MHBO_001342</name>
</gene>
<protein>
    <submittedName>
        <fullName evidence="7">Uncharacterized protein</fullName>
    </submittedName>
</protein>
<keyword evidence="4" id="KW-0805">Transcription regulation</keyword>
<proteinExistence type="inferred from homology"/>
<dbReference type="Pfam" id="PF04858">
    <property type="entry name" value="TH1"/>
    <property type="match status" value="1"/>
</dbReference>
<name>A0ABV2AIS6_9EUKA</name>
<keyword evidence="3" id="KW-0678">Repressor</keyword>
<evidence type="ECO:0000256" key="5">
    <source>
        <dbReference type="ARBA" id="ARBA00023163"/>
    </source>
</evidence>
<comment type="subcellular location">
    <subcellularLocation>
        <location evidence="1">Nucleus</location>
    </subcellularLocation>
</comment>
<evidence type="ECO:0000256" key="6">
    <source>
        <dbReference type="ARBA" id="ARBA00023242"/>
    </source>
</evidence>
<sequence length="551" mass="64944">MSEKNKKQKKNPERALKKSEKINSSTTINHFFEILVLTGMKKEEIEKIAEDLLFEEIVSNFKNEAIEKNLSKFEEVPEWIDIFLLNTFGRKAIYQLKTKYDNFFLQYCVKKLEFFGFDENNYLLNVDLSIIKDVNKISNYVETFAKFLSKKKFCFGMDLEEFSKFCKNNFKITKFVDTACFNQNVFSLMQQEILILHNGENGQNILRFGNLLTEYFIKINNFRQCYSLIFPKFFENMEKETKTIQKITKMAFSNDKKNFTENDIENLSLAENKICPCYIFGNIEILSLFAKIILSITRNQQKMSKKSIEKLLKIYCCYCCANDDYFKNDIKFVVKRNLKEEKRLFDFLINFKKIFDSKDFLINFDQNKFIIERMDDNFGTALILFVVAENCLTDRNFYNTSYHSNISLLFLKKLENFALKNDKIRRKLIKLATKIFSIEFPTNFGAVQIIDHHKKLLKTLSKMCIFEYQKVFNFLISAVSKIDYALIRKFTVELIKSTSAPYSKGFLRLFALFLANKTVIDSISAEKESAHVFKVTLFITKRSSIRLLSLC</sequence>
<comment type="caution">
    <text evidence="7">The sequence shown here is derived from an EMBL/GenBank/DDBJ whole genome shotgun (WGS) entry which is preliminary data.</text>
</comment>
<evidence type="ECO:0000256" key="3">
    <source>
        <dbReference type="ARBA" id="ARBA00022491"/>
    </source>
</evidence>
<keyword evidence="8" id="KW-1185">Reference proteome</keyword>
<accession>A0ABV2AIS6</accession>
<evidence type="ECO:0000256" key="4">
    <source>
        <dbReference type="ARBA" id="ARBA00023015"/>
    </source>
</evidence>
<organism evidence="7 8">
    <name type="scientific">Bonamia ostreae</name>
    <dbReference type="NCBI Taxonomy" id="126728"/>
    <lineage>
        <taxon>Eukaryota</taxon>
        <taxon>Sar</taxon>
        <taxon>Rhizaria</taxon>
        <taxon>Endomyxa</taxon>
        <taxon>Ascetosporea</taxon>
        <taxon>Haplosporida</taxon>
        <taxon>Bonamia</taxon>
    </lineage>
</organism>